<evidence type="ECO:0000256" key="2">
    <source>
        <dbReference type="PROSITE-ProRule" id="PRU00176"/>
    </source>
</evidence>
<feature type="compositionally biased region" description="Gly residues" evidence="3">
    <location>
        <begin position="425"/>
        <end position="434"/>
    </location>
</feature>
<dbReference type="AlphaFoldDB" id="A0A9W4UFM1"/>
<evidence type="ECO:0000256" key="1">
    <source>
        <dbReference type="ARBA" id="ARBA00022884"/>
    </source>
</evidence>
<comment type="caution">
    <text evidence="5">The sequence shown here is derived from an EMBL/GenBank/DDBJ whole genome shotgun (WGS) entry which is preliminary data.</text>
</comment>
<dbReference type="GO" id="GO:0005730">
    <property type="term" value="C:nucleolus"/>
    <property type="evidence" value="ECO:0007669"/>
    <property type="project" value="TreeGrafter"/>
</dbReference>
<keyword evidence="6" id="KW-1185">Reference proteome</keyword>
<feature type="region of interest" description="Disordered" evidence="3">
    <location>
        <begin position="248"/>
        <end position="290"/>
    </location>
</feature>
<gene>
    <name evidence="5" type="ORF">PDIGIT_LOCUS6876</name>
</gene>
<dbReference type="InterPro" id="IPR035979">
    <property type="entry name" value="RBD_domain_sf"/>
</dbReference>
<feature type="region of interest" description="Disordered" evidence="3">
    <location>
        <begin position="397"/>
        <end position="471"/>
    </location>
</feature>
<dbReference type="SUPFAM" id="SSF54928">
    <property type="entry name" value="RNA-binding domain, RBD"/>
    <property type="match status" value="2"/>
</dbReference>
<dbReference type="Gene3D" id="3.30.70.330">
    <property type="match status" value="2"/>
</dbReference>
<protein>
    <recommendedName>
        <fullName evidence="4">RRM domain-containing protein</fullName>
    </recommendedName>
</protein>
<evidence type="ECO:0000259" key="4">
    <source>
        <dbReference type="PROSITE" id="PS50102"/>
    </source>
</evidence>
<accession>A0A9W4UFM1</accession>
<evidence type="ECO:0000313" key="6">
    <source>
        <dbReference type="Proteomes" id="UP001152607"/>
    </source>
</evidence>
<feature type="compositionally biased region" description="Basic residues" evidence="3">
    <location>
        <begin position="48"/>
        <end position="66"/>
    </location>
</feature>
<dbReference type="EMBL" id="CAOQHR010000004">
    <property type="protein sequence ID" value="CAI6333827.1"/>
    <property type="molecule type" value="Genomic_DNA"/>
</dbReference>
<name>A0A9W4UFM1_9PLEO</name>
<evidence type="ECO:0000256" key="3">
    <source>
        <dbReference type="SAM" id="MobiDB-lite"/>
    </source>
</evidence>
<feature type="compositionally biased region" description="Low complexity" evidence="3">
    <location>
        <begin position="127"/>
        <end position="146"/>
    </location>
</feature>
<proteinExistence type="predicted"/>
<reference evidence="5" key="1">
    <citation type="submission" date="2023-01" db="EMBL/GenBank/DDBJ databases">
        <authorList>
            <person name="Van Ghelder C."/>
            <person name="Rancurel C."/>
        </authorList>
    </citation>
    <scope>NUCLEOTIDE SEQUENCE</scope>
    <source>
        <strain evidence="5">CNCM I-4278</strain>
    </source>
</reference>
<dbReference type="InterPro" id="IPR012677">
    <property type="entry name" value="Nucleotide-bd_a/b_plait_sf"/>
</dbReference>
<keyword evidence="1 2" id="KW-0694">RNA-binding</keyword>
<dbReference type="PANTHER" id="PTHR23236:SF95">
    <property type="entry name" value="NUCLEOLAR PROTEIN 13"/>
    <property type="match status" value="1"/>
</dbReference>
<dbReference type="SMART" id="SM00360">
    <property type="entry name" value="RRM"/>
    <property type="match status" value="2"/>
</dbReference>
<dbReference type="PANTHER" id="PTHR23236">
    <property type="entry name" value="EUKARYOTIC TRANSLATION INITIATION FACTOR 4B/4H"/>
    <property type="match status" value="1"/>
</dbReference>
<dbReference type="OrthoDB" id="1875751at2759"/>
<dbReference type="InterPro" id="IPR000504">
    <property type="entry name" value="RRM_dom"/>
</dbReference>
<dbReference type="Proteomes" id="UP001152607">
    <property type="component" value="Unassembled WGS sequence"/>
</dbReference>
<feature type="domain" description="RRM" evidence="4">
    <location>
        <begin position="160"/>
        <end position="251"/>
    </location>
</feature>
<dbReference type="GO" id="GO:0003723">
    <property type="term" value="F:RNA binding"/>
    <property type="evidence" value="ECO:0007669"/>
    <property type="project" value="UniProtKB-UniRule"/>
</dbReference>
<feature type="compositionally biased region" description="Basic residues" evidence="3">
    <location>
        <begin position="115"/>
        <end position="124"/>
    </location>
</feature>
<organism evidence="5 6">
    <name type="scientific">Periconia digitata</name>
    <dbReference type="NCBI Taxonomy" id="1303443"/>
    <lineage>
        <taxon>Eukaryota</taxon>
        <taxon>Fungi</taxon>
        <taxon>Dikarya</taxon>
        <taxon>Ascomycota</taxon>
        <taxon>Pezizomycotina</taxon>
        <taxon>Dothideomycetes</taxon>
        <taxon>Pleosporomycetidae</taxon>
        <taxon>Pleosporales</taxon>
        <taxon>Massarineae</taxon>
        <taxon>Periconiaceae</taxon>
        <taxon>Periconia</taxon>
    </lineage>
</organism>
<feature type="compositionally biased region" description="Basic and acidic residues" evidence="3">
    <location>
        <begin position="250"/>
        <end position="263"/>
    </location>
</feature>
<dbReference type="PROSITE" id="PS50102">
    <property type="entry name" value="RRM"/>
    <property type="match status" value="2"/>
</dbReference>
<dbReference type="Pfam" id="PF00076">
    <property type="entry name" value="RRM_1"/>
    <property type="match status" value="1"/>
</dbReference>
<feature type="region of interest" description="Disordered" evidence="3">
    <location>
        <begin position="1"/>
        <end position="157"/>
    </location>
</feature>
<feature type="domain" description="RRM" evidence="4">
    <location>
        <begin position="290"/>
        <end position="381"/>
    </location>
</feature>
<sequence length="471" mass="51453">MHRAMMKKLKNLENPDPSFPYKHPHILHKNIAMSDSGSSSSDEERKLKALKKQAKKEKKEKKKSKPSKTSPPNSDAEEDNEATEALTPSSKKRKREIVPDEIEIDINLPEPASKKAARKAKKAKTQPPTANGAADPTDATTTTDAAVSGTLPDATKRSDHSVWIGNLPWSANRDLILTFLTTNAEIKPSDITRIHMPAPKAPPRPNWTDDKPQNKGFAYVDFASELAMYAAIALTETRMDNRPLLIKNSKNFEGRPDKPKDDGTTTYATDGTGKGAKRAPGTQEPKAPSRKVFVGNLAFETSKEDLESHFAPCGTVEHIHMATFEDSGKSKGFAWVSFEDIEAATCAVKGFIHQVDDAGKKRKWKLNKLMGRELRCEFAEDGSTRYQKRFGKEKGGDVKIFDDGDEGSVHPSRRQRPAGSEGRGRGGGGGGGFKPRGKVDPRSIASGKAHANAPRASAAIVESKGKKTTFE</sequence>
<evidence type="ECO:0000313" key="5">
    <source>
        <dbReference type="EMBL" id="CAI6333827.1"/>
    </source>
</evidence>